<keyword evidence="3" id="KW-0804">Transcription</keyword>
<dbReference type="PROSITE" id="PS01124">
    <property type="entry name" value="HTH_ARAC_FAMILY_2"/>
    <property type="match status" value="1"/>
</dbReference>
<gene>
    <name evidence="5" type="primary">btr_2</name>
    <name evidence="5" type="ORF">BN1050_01321</name>
</gene>
<dbReference type="SMART" id="SM00342">
    <property type="entry name" value="HTH_ARAC"/>
    <property type="match status" value="1"/>
</dbReference>
<evidence type="ECO:0000256" key="1">
    <source>
        <dbReference type="ARBA" id="ARBA00023015"/>
    </source>
</evidence>
<dbReference type="PANTHER" id="PTHR43280">
    <property type="entry name" value="ARAC-FAMILY TRANSCRIPTIONAL REGULATOR"/>
    <property type="match status" value="1"/>
</dbReference>
<dbReference type="Pfam" id="PF12833">
    <property type="entry name" value="HTH_18"/>
    <property type="match status" value="1"/>
</dbReference>
<dbReference type="InterPro" id="IPR041522">
    <property type="entry name" value="CdaR_GGDEF"/>
</dbReference>
<evidence type="ECO:0000313" key="5">
    <source>
        <dbReference type="EMBL" id="CEA02626.1"/>
    </source>
</evidence>
<dbReference type="EMBL" id="LN483074">
    <property type="protein sequence ID" value="CEA02626.1"/>
    <property type="molecule type" value="Genomic_DNA"/>
</dbReference>
<dbReference type="PANTHER" id="PTHR43280:SF28">
    <property type="entry name" value="HTH-TYPE TRANSCRIPTIONAL ACTIVATOR RHAS"/>
    <property type="match status" value="1"/>
</dbReference>
<dbReference type="HOGENOM" id="CLU_670489_0_0_9"/>
<keyword evidence="2" id="KW-0238">DNA-binding</keyword>
<accession>A0A078MD31</accession>
<name>A0A078MD31_9BACL</name>
<dbReference type="AlphaFoldDB" id="A0A078MD31"/>
<dbReference type="PATRIC" id="fig|1461583.4.peg.1279"/>
<dbReference type="InterPro" id="IPR009057">
    <property type="entry name" value="Homeodomain-like_sf"/>
</dbReference>
<dbReference type="GO" id="GO:0043565">
    <property type="term" value="F:sequence-specific DNA binding"/>
    <property type="evidence" value="ECO:0007669"/>
    <property type="project" value="InterPro"/>
</dbReference>
<dbReference type="InterPro" id="IPR018062">
    <property type="entry name" value="HTH_AraC-typ_CS"/>
</dbReference>
<proteinExistence type="predicted"/>
<dbReference type="InterPro" id="IPR018060">
    <property type="entry name" value="HTH_AraC"/>
</dbReference>
<protein>
    <submittedName>
        <fullName evidence="5">HTH-type transcriptional activator Btr</fullName>
    </submittedName>
</protein>
<reference evidence="5" key="1">
    <citation type="submission" date="2014-07" db="EMBL/GenBank/DDBJ databases">
        <authorList>
            <person name="Urmite Genomes Urmite Genomes"/>
        </authorList>
    </citation>
    <scope>NUCLEOTIDE SEQUENCE</scope>
    <source>
        <strain evidence="5">13S34_air</strain>
    </source>
</reference>
<dbReference type="Gene3D" id="1.10.10.60">
    <property type="entry name" value="Homeodomain-like"/>
    <property type="match status" value="2"/>
</dbReference>
<sequence>MLQIYWQMTNAQEQQQLMQWVEAQLPAQTATCHVSCDVYVYELTTVFDWVKINRLRKHCIVVPIIPLELAHSSAIALDLQLQALLIKPITQQKLLRIAKKLYAQKHIQPSATPFQKAFLRRLIKNEVLHVEEMQQAYHFISAKHIPNVVLVLQGFGRTDHRKGVAADAQQLILTRLRQAFAPIAQITFLHAERYLVVLLQVPTSITSFKHWQQGVTILESVITTLRDEHNCYIFIGVGKIYRDALYLHHSYRQAKLARRRPALHNLHLRYYEDLTAHKQMQQAISYIEQHHTEPLTIQQVASHLNFSTSHFSRIFKREVGRSFVDYVAITRINKSLPYLRKHQYKLDIISTKVGFNTPNYFSMSFKKYVGFSPKVYRNTQEFLFI</sequence>
<dbReference type="PROSITE" id="PS00041">
    <property type="entry name" value="HTH_ARAC_FAMILY_1"/>
    <property type="match status" value="1"/>
</dbReference>
<dbReference type="SUPFAM" id="SSF46689">
    <property type="entry name" value="Homeodomain-like"/>
    <property type="match status" value="2"/>
</dbReference>
<evidence type="ECO:0000256" key="3">
    <source>
        <dbReference type="ARBA" id="ARBA00023163"/>
    </source>
</evidence>
<dbReference type="Pfam" id="PF17853">
    <property type="entry name" value="GGDEF_2"/>
    <property type="match status" value="1"/>
</dbReference>
<feature type="domain" description="HTH araC/xylS-type" evidence="4">
    <location>
        <begin position="281"/>
        <end position="379"/>
    </location>
</feature>
<dbReference type="GO" id="GO:0003700">
    <property type="term" value="F:DNA-binding transcription factor activity"/>
    <property type="evidence" value="ECO:0007669"/>
    <property type="project" value="InterPro"/>
</dbReference>
<organism evidence="5">
    <name type="scientific">Metalysinibacillus saudimassiliensis</name>
    <dbReference type="NCBI Taxonomy" id="1461583"/>
    <lineage>
        <taxon>Bacteria</taxon>
        <taxon>Bacillati</taxon>
        <taxon>Bacillota</taxon>
        <taxon>Bacilli</taxon>
        <taxon>Bacillales</taxon>
        <taxon>Caryophanaceae</taxon>
        <taxon>Metalysinibacillus</taxon>
    </lineage>
</organism>
<keyword evidence="1" id="KW-0805">Transcription regulation</keyword>
<evidence type="ECO:0000259" key="4">
    <source>
        <dbReference type="PROSITE" id="PS01124"/>
    </source>
</evidence>
<evidence type="ECO:0000256" key="2">
    <source>
        <dbReference type="ARBA" id="ARBA00023125"/>
    </source>
</evidence>